<evidence type="ECO:0008006" key="4">
    <source>
        <dbReference type="Google" id="ProtNLM"/>
    </source>
</evidence>
<evidence type="ECO:0000256" key="1">
    <source>
        <dbReference type="SAM" id="SignalP"/>
    </source>
</evidence>
<dbReference type="SUPFAM" id="SSF55008">
    <property type="entry name" value="HMA, heavy metal-associated domain"/>
    <property type="match status" value="1"/>
</dbReference>
<name>A0A1T4KYH9_9BACT</name>
<dbReference type="Proteomes" id="UP000190888">
    <property type="component" value="Unassembled WGS sequence"/>
</dbReference>
<dbReference type="Gene3D" id="3.30.70.100">
    <property type="match status" value="1"/>
</dbReference>
<dbReference type="RefSeq" id="WP_078830158.1">
    <property type="nucleotide sequence ID" value="NZ_FUWH01000002.1"/>
</dbReference>
<accession>A0A1T4KYH9</accession>
<dbReference type="STRING" id="413434.SAMN04488132_102193"/>
<dbReference type="InterPro" id="IPR036163">
    <property type="entry name" value="HMA_dom_sf"/>
</dbReference>
<feature type="signal peptide" evidence="1">
    <location>
        <begin position="1"/>
        <end position="21"/>
    </location>
</feature>
<evidence type="ECO:0000313" key="2">
    <source>
        <dbReference type="EMBL" id="SJZ47502.1"/>
    </source>
</evidence>
<dbReference type="AlphaFoldDB" id="A0A1T4KYH9"/>
<dbReference type="GO" id="GO:0046872">
    <property type="term" value="F:metal ion binding"/>
    <property type="evidence" value="ECO:0007669"/>
    <property type="project" value="InterPro"/>
</dbReference>
<evidence type="ECO:0000313" key="3">
    <source>
        <dbReference type="Proteomes" id="UP000190888"/>
    </source>
</evidence>
<feature type="chain" id="PRO_5012233571" description="Copper chaperone CopZ" evidence="1">
    <location>
        <begin position="22"/>
        <end position="128"/>
    </location>
</feature>
<gene>
    <name evidence="2" type="ORF">SAMN04488132_102193</name>
</gene>
<keyword evidence="1" id="KW-0732">Signal</keyword>
<sequence>MKTKSLFFSIAFILFATVSMAQSKTKSAVASEEIKVWGNCGMCKSNIEKAAKEGGATTAVWNKDTHILSVKYPSAKTGSKQIQQKIADAGYDTQDLKGNTEAYMKLDECCQYERKADKKDDKPQSEKN</sequence>
<dbReference type="EMBL" id="FUWH01000002">
    <property type="protein sequence ID" value="SJZ47502.1"/>
    <property type="molecule type" value="Genomic_DNA"/>
</dbReference>
<proteinExistence type="predicted"/>
<protein>
    <recommendedName>
        <fullName evidence="4">Copper chaperone CopZ</fullName>
    </recommendedName>
</protein>
<reference evidence="2 3" key="1">
    <citation type="submission" date="2017-02" db="EMBL/GenBank/DDBJ databases">
        <authorList>
            <person name="Peterson S.W."/>
        </authorList>
    </citation>
    <scope>NUCLEOTIDE SEQUENCE [LARGE SCALE GENOMIC DNA]</scope>
    <source>
        <strain evidence="2 3">DSM 22335</strain>
    </source>
</reference>
<keyword evidence="3" id="KW-1185">Reference proteome</keyword>
<organism evidence="2 3">
    <name type="scientific">Sediminibacterium ginsengisoli</name>
    <dbReference type="NCBI Taxonomy" id="413434"/>
    <lineage>
        <taxon>Bacteria</taxon>
        <taxon>Pseudomonadati</taxon>
        <taxon>Bacteroidota</taxon>
        <taxon>Chitinophagia</taxon>
        <taxon>Chitinophagales</taxon>
        <taxon>Chitinophagaceae</taxon>
        <taxon>Sediminibacterium</taxon>
    </lineage>
</organism>